<dbReference type="EMBL" id="GFAC01005898">
    <property type="protein sequence ID" value="JAT93290.1"/>
    <property type="molecule type" value="mRNA"/>
</dbReference>
<feature type="coiled-coil region" evidence="1">
    <location>
        <begin position="27"/>
        <end position="89"/>
    </location>
</feature>
<protein>
    <submittedName>
        <fullName evidence="2">Uncharacterized protein</fullName>
    </submittedName>
</protein>
<sequence>SFPQFRERYAVAAKAVEAYVRRWTRVRDALEQRIKIESESCERLKQRLTEVEFERKQKEDACARSKEQLEAAEQEVQSWVKDLENLTLRDSSTVSALKEFDKETYDSSIKVLSKQKRLASKIMKLELEQCPETGDLKGAVHHDDGKLEPFCVATSGRDPCDVADDLWNLVPL</sequence>
<dbReference type="AlphaFoldDB" id="A0A1E1X1Y9"/>
<accession>A0A1E1X1Y9</accession>
<feature type="non-terminal residue" evidence="2">
    <location>
        <position position="1"/>
    </location>
</feature>
<evidence type="ECO:0000313" key="2">
    <source>
        <dbReference type="EMBL" id="JAT93290.1"/>
    </source>
</evidence>
<reference evidence="2" key="1">
    <citation type="journal article" date="2017" name="Front. Cell. Infect. Microbiol.">
        <title>The Distinct Transcriptional Response of the Midgut of Amblyomma sculptum and Amblyomma aureolatum Ticks to Rickettsia rickettsii Correlates to Their Differences in Susceptibility to Infection.</title>
        <authorList>
            <person name="Martins L.A."/>
            <person name="Galletti M.F.B.M."/>
            <person name="Ribeiro J.M."/>
            <person name="Fujita A."/>
            <person name="Costa F.B."/>
            <person name="Labruna M.B."/>
            <person name="Daffre S."/>
            <person name="Fogaca A.C."/>
        </authorList>
    </citation>
    <scope>NUCLEOTIDE SEQUENCE</scope>
</reference>
<evidence type="ECO:0000256" key="1">
    <source>
        <dbReference type="SAM" id="Coils"/>
    </source>
</evidence>
<name>A0A1E1X1Y9_9ACAR</name>
<proteinExistence type="evidence at transcript level"/>
<keyword evidence="1" id="KW-0175">Coiled coil</keyword>
<organism evidence="2">
    <name type="scientific">Amblyomma aureolatum</name>
    <dbReference type="NCBI Taxonomy" id="187763"/>
    <lineage>
        <taxon>Eukaryota</taxon>
        <taxon>Metazoa</taxon>
        <taxon>Ecdysozoa</taxon>
        <taxon>Arthropoda</taxon>
        <taxon>Chelicerata</taxon>
        <taxon>Arachnida</taxon>
        <taxon>Acari</taxon>
        <taxon>Parasitiformes</taxon>
        <taxon>Ixodida</taxon>
        <taxon>Ixodoidea</taxon>
        <taxon>Ixodidae</taxon>
        <taxon>Amblyomminae</taxon>
        <taxon>Amblyomma</taxon>
    </lineage>
</organism>